<dbReference type="Pfam" id="PF01757">
    <property type="entry name" value="Acyl_transf_3"/>
    <property type="match status" value="1"/>
</dbReference>
<feature type="transmembrane region" description="Helical" evidence="1">
    <location>
        <begin position="305"/>
        <end position="328"/>
    </location>
</feature>
<dbReference type="RefSeq" id="XP_046599076.1">
    <property type="nucleotide sequence ID" value="XM_046743120.1"/>
</dbReference>
<feature type="transmembrane region" description="Helical" evidence="1">
    <location>
        <begin position="412"/>
        <end position="432"/>
    </location>
</feature>
<dbReference type="Pfam" id="PF20146">
    <property type="entry name" value="NRF"/>
    <property type="match status" value="1"/>
</dbReference>
<dbReference type="InterPro" id="IPR002656">
    <property type="entry name" value="Acyl_transf_3_dom"/>
</dbReference>
<dbReference type="GeneID" id="107222698"/>
<keyword evidence="1" id="KW-1133">Transmembrane helix</keyword>
<gene>
    <name evidence="4" type="primary">LOC107222698</name>
</gene>
<reference evidence="4" key="1">
    <citation type="submission" date="2025-08" db="UniProtKB">
        <authorList>
            <consortium name="RefSeq"/>
        </authorList>
    </citation>
    <scope>IDENTIFICATION</scope>
    <source>
        <tissue evidence="4">Thorax and Abdomen</tissue>
    </source>
</reference>
<feature type="transmembrane region" description="Helical" evidence="1">
    <location>
        <begin position="439"/>
        <end position="459"/>
    </location>
</feature>
<evidence type="ECO:0000313" key="4">
    <source>
        <dbReference type="RefSeq" id="XP_046599076.1"/>
    </source>
</evidence>
<evidence type="ECO:0000313" key="3">
    <source>
        <dbReference type="Proteomes" id="UP000829291"/>
    </source>
</evidence>
<keyword evidence="1" id="KW-0812">Transmembrane</keyword>
<protein>
    <submittedName>
        <fullName evidence="4">Nose resistant to fluoxetine protein 6-like</fullName>
    </submittedName>
</protein>
<keyword evidence="1" id="KW-0472">Membrane</keyword>
<dbReference type="InterPro" id="IPR006621">
    <property type="entry name" value="Nose-resist-to-fluoxetine_N"/>
</dbReference>
<feature type="domain" description="Nose resistant-to-fluoxetine protein N-terminal" evidence="2">
    <location>
        <begin position="58"/>
        <end position="190"/>
    </location>
</feature>
<feature type="transmembrane region" description="Helical" evidence="1">
    <location>
        <begin position="551"/>
        <end position="573"/>
    </location>
</feature>
<dbReference type="SMART" id="SM00703">
    <property type="entry name" value="NRF"/>
    <property type="match status" value="1"/>
</dbReference>
<proteinExistence type="predicted"/>
<name>A0ABM3GFQ0_NEOLC</name>
<sequence length="686" mass="77509">MFFCHDKYVLVLLFTSIQSFVRPSLGEKAEEIISLEESINSPLGPWIKGVERAVRSSKSSCANEVMVLVKAIESGQTWALQMLDASSKMQSGILIGNVRDLGSYDECVEAKGRYNNVSIQGKHCVVLLGEIFNIPNVPIIKYVNGQILSSFCVPSSCNETQVEQMINAILQRTSNIRGLTLGASGASCARLESENFTIGEISTTILLSLFGAFMIFCTVCDFFKSGNPTDTSKIINTLAKFSLYKNALALLSTEIRPGTLPAIQGIRFLSISWIIFGHHFIVSFLRPSVNSLHILKWLNSWESAFIQGALYAVDTFFVVSGFMMTYLFLRAMKSGKKISIPMLYFHRYLRLTPGVVVLILFVRFFLHRVANGPLWKMLLNLAVKPCDDNWWVNLLYLQNLVNPENICLLHTWYLAADMQLFWISPIIIYPLYYRPKYGLRILICIFVALVVMSAVMLVTNEYSNVGLQLNLDKGEISPDNIFYFYMRTYNRASAYFVGILLGYDVTNNKRQLSKANVRINWIVSSVLMLFCLWAMHYIYSPDYSYNLPLETVFALTLRPFWSIAIAWILYACIRGYGGPVSSFLSMPFFQPLGRLSYSIYLVHFVIQAMRNAAARTPTLFSNFEIVTGTGIDLVLSVGVAFVFSLFFESPILILQKIIYNHAAPESENVALVQPNKKSNHKFMKSS</sequence>
<feature type="transmembrane region" description="Helical" evidence="1">
    <location>
        <begin position="594"/>
        <end position="613"/>
    </location>
</feature>
<dbReference type="PANTHER" id="PTHR11161:SF0">
    <property type="entry name" value="O-ACYLTRANSFERASE LIKE PROTEIN"/>
    <property type="match status" value="1"/>
</dbReference>
<feature type="transmembrane region" description="Helical" evidence="1">
    <location>
        <begin position="518"/>
        <end position="539"/>
    </location>
</feature>
<feature type="transmembrane region" description="Helical" evidence="1">
    <location>
        <begin position="348"/>
        <end position="366"/>
    </location>
</feature>
<feature type="transmembrane region" description="Helical" evidence="1">
    <location>
        <begin position="266"/>
        <end position="285"/>
    </location>
</feature>
<feature type="transmembrane region" description="Helical" evidence="1">
    <location>
        <begin position="625"/>
        <end position="647"/>
    </location>
</feature>
<organism evidence="3 4">
    <name type="scientific">Neodiprion lecontei</name>
    <name type="common">Redheaded pine sawfly</name>
    <dbReference type="NCBI Taxonomy" id="441921"/>
    <lineage>
        <taxon>Eukaryota</taxon>
        <taxon>Metazoa</taxon>
        <taxon>Ecdysozoa</taxon>
        <taxon>Arthropoda</taxon>
        <taxon>Hexapoda</taxon>
        <taxon>Insecta</taxon>
        <taxon>Pterygota</taxon>
        <taxon>Neoptera</taxon>
        <taxon>Endopterygota</taxon>
        <taxon>Hymenoptera</taxon>
        <taxon>Tenthredinoidea</taxon>
        <taxon>Diprionidae</taxon>
        <taxon>Diprioninae</taxon>
        <taxon>Neodiprion</taxon>
    </lineage>
</organism>
<evidence type="ECO:0000259" key="2">
    <source>
        <dbReference type="SMART" id="SM00703"/>
    </source>
</evidence>
<dbReference type="Proteomes" id="UP000829291">
    <property type="component" value="Chromosome 6"/>
</dbReference>
<accession>A0ABM3GFQ0</accession>
<dbReference type="PANTHER" id="PTHR11161">
    <property type="entry name" value="O-ACYLTRANSFERASE"/>
    <property type="match status" value="1"/>
</dbReference>
<dbReference type="InterPro" id="IPR052728">
    <property type="entry name" value="O2_lipid_transport_reg"/>
</dbReference>
<keyword evidence="3" id="KW-1185">Reference proteome</keyword>
<evidence type="ECO:0000256" key="1">
    <source>
        <dbReference type="SAM" id="Phobius"/>
    </source>
</evidence>
<feature type="transmembrane region" description="Helical" evidence="1">
    <location>
        <begin position="488"/>
        <end position="506"/>
    </location>
</feature>
<feature type="transmembrane region" description="Helical" evidence="1">
    <location>
        <begin position="205"/>
        <end position="223"/>
    </location>
</feature>